<accession>A0A212JH84</accession>
<name>A0A212JH84_9BACT</name>
<sequence>MKKILFTIVFTLSSVFYTSAQEIGSIFLTMPENIIFGLEAAQKDLLVSNPSDTTEIKIDRETYGEVKRLAMSSDFISLQTSEVGTTEIKLLPLINDSKIICVVKTVCGKDSLCDSQIQFYTTKWLPINQGDLFPKRDKNWFIKADADRDTQDFKNAYAALDMNPMKITLSPADNSLTLIYEIKKYLSQEDYKKIEPYLIEEPKIFNWDKSSYK</sequence>
<dbReference type="RefSeq" id="WP_296941001.1">
    <property type="nucleotide sequence ID" value="NZ_LT599032.1"/>
</dbReference>
<dbReference type="InterPro" id="IPR021670">
    <property type="entry name" value="DUF3256"/>
</dbReference>
<protein>
    <recommendedName>
        <fullName evidence="2">DUF3256 family protein</fullName>
    </recommendedName>
</protein>
<dbReference type="EMBL" id="FLUM01000001">
    <property type="protein sequence ID" value="SBV98784.1"/>
    <property type="molecule type" value="Genomic_DNA"/>
</dbReference>
<evidence type="ECO:0000313" key="1">
    <source>
        <dbReference type="EMBL" id="SBV98784.1"/>
    </source>
</evidence>
<organism evidence="1">
    <name type="scientific">uncultured Dysgonomonas sp</name>
    <dbReference type="NCBI Taxonomy" id="206096"/>
    <lineage>
        <taxon>Bacteria</taxon>
        <taxon>Pseudomonadati</taxon>
        <taxon>Bacteroidota</taxon>
        <taxon>Bacteroidia</taxon>
        <taxon>Bacteroidales</taxon>
        <taxon>Dysgonomonadaceae</taxon>
        <taxon>Dysgonomonas</taxon>
        <taxon>environmental samples</taxon>
    </lineage>
</organism>
<dbReference type="Pfam" id="PF11644">
    <property type="entry name" value="DUF3256"/>
    <property type="match status" value="1"/>
</dbReference>
<evidence type="ECO:0008006" key="2">
    <source>
        <dbReference type="Google" id="ProtNLM"/>
    </source>
</evidence>
<reference evidence="1" key="1">
    <citation type="submission" date="2016-04" db="EMBL/GenBank/DDBJ databases">
        <authorList>
            <person name="Evans L.H."/>
            <person name="Alamgir A."/>
            <person name="Owens N."/>
            <person name="Weber N.D."/>
            <person name="Virtaneva K."/>
            <person name="Barbian K."/>
            <person name="Babar A."/>
            <person name="Rosenke K."/>
        </authorList>
    </citation>
    <scope>NUCLEOTIDE SEQUENCE</scope>
    <source>
        <strain evidence="1">86-1</strain>
    </source>
</reference>
<gene>
    <name evidence="1" type="ORF">KL86DYS1_12265</name>
</gene>
<proteinExistence type="predicted"/>
<dbReference type="AlphaFoldDB" id="A0A212JH84"/>
<dbReference type="SUPFAM" id="SSF160925">
    <property type="entry name" value="PG1388-like"/>
    <property type="match status" value="1"/>
</dbReference>